<organism evidence="1 2">
    <name type="scientific">Microbacterium paludicola</name>
    <dbReference type="NCBI Taxonomy" id="300019"/>
    <lineage>
        <taxon>Bacteria</taxon>
        <taxon>Bacillati</taxon>
        <taxon>Actinomycetota</taxon>
        <taxon>Actinomycetes</taxon>
        <taxon>Micrococcales</taxon>
        <taxon>Microbacteriaceae</taxon>
        <taxon>Microbacterium</taxon>
    </lineage>
</organism>
<dbReference type="Proteomes" id="UP000298358">
    <property type="component" value="Unassembled WGS sequence"/>
</dbReference>
<dbReference type="InterPro" id="IPR038475">
    <property type="entry name" value="RecG_C_sf"/>
</dbReference>
<dbReference type="EMBL" id="SPQB01000019">
    <property type="protein sequence ID" value="TFU32739.1"/>
    <property type="molecule type" value="Genomic_DNA"/>
</dbReference>
<evidence type="ECO:0000313" key="2">
    <source>
        <dbReference type="Proteomes" id="UP000298358"/>
    </source>
</evidence>
<dbReference type="Gene3D" id="3.30.565.60">
    <property type="match status" value="1"/>
</dbReference>
<dbReference type="PANTHER" id="PTHR30595">
    <property type="entry name" value="GLPR-RELATED TRANSCRIPTIONAL REPRESSOR"/>
    <property type="match status" value="1"/>
</dbReference>
<accession>A0A4Y9FV25</accession>
<sequence length="470" mass="51591">MDVVEIDGAAVIVIEIPRAASITGTSAGQYSRRGLGGDGRPACLPLLAHEMLSSRIERGEVDYASIVEPDAKVDDLDPSEFERLRRLVSPTGGGSVLASLSDVEIGKALGVIDGSEESPIIRRGALLLFGRDERLRQFIPTHETAFQVLSGTAVRQNVFSNAPLFRAAEDLYTQLMRYDEEDELDIGLTRVSVPRIPAVAARELIANALVHRDYTMQGPVSLQLTEEELTIANPGGLPRGVTLDNLLSTSQPRSRILSEAFFRAGIVERTGRGINRVFESTLRAGRAAPDFSRTDAHHVVVTVPTGRADLAVVRFLVAHTERRGRPFSLEELLVLHALQDDPRLTVGELADLVQRSQIATRTVLTRMVEEGLIEMRGNGRGRRYTMSAATYREISSPAGYVRVRSFDTAQQEQMVLTYVRSHGSITRAQAADLCALPSDAAKHLLRSLRDRGFLRLVGERRAAHYVLAVE</sequence>
<dbReference type="InterPro" id="IPR036390">
    <property type="entry name" value="WH_DNA-bd_sf"/>
</dbReference>
<dbReference type="InterPro" id="IPR036388">
    <property type="entry name" value="WH-like_DNA-bd_sf"/>
</dbReference>
<proteinExistence type="predicted"/>
<dbReference type="Pfam" id="PF06224">
    <property type="entry name" value="AlkZ-like"/>
    <property type="match status" value="1"/>
</dbReference>
<dbReference type="CDD" id="cd00090">
    <property type="entry name" value="HTH_ARSR"/>
    <property type="match status" value="1"/>
</dbReference>
<dbReference type="Gene3D" id="1.10.10.10">
    <property type="entry name" value="Winged helix-like DNA-binding domain superfamily/Winged helix DNA-binding domain"/>
    <property type="match status" value="2"/>
</dbReference>
<evidence type="ECO:0000313" key="1">
    <source>
        <dbReference type="EMBL" id="TFU32739.1"/>
    </source>
</evidence>
<comment type="caution">
    <text evidence="1">The sequence shown here is derived from an EMBL/GenBank/DDBJ whole genome shotgun (WGS) entry which is preliminary data.</text>
</comment>
<dbReference type="InterPro" id="IPR009351">
    <property type="entry name" value="AlkZ-like"/>
</dbReference>
<reference evidence="1 2" key="1">
    <citation type="submission" date="2019-03" db="EMBL/GenBank/DDBJ databases">
        <title>Diversity of the mouse oral microbiome.</title>
        <authorList>
            <person name="Joseph S."/>
            <person name="Aduse-Opoku J."/>
            <person name="Curtis M."/>
            <person name="Wade W."/>
            <person name="Hashim A."/>
        </authorList>
    </citation>
    <scope>NUCLEOTIDE SEQUENCE [LARGE SCALE GENOMIC DNA]</scope>
    <source>
        <strain evidence="1 2">P1012</strain>
    </source>
</reference>
<dbReference type="AlphaFoldDB" id="A0A4Y9FV25"/>
<dbReference type="Pfam" id="PF13749">
    <property type="entry name" value="HATPase_c_4"/>
    <property type="match status" value="1"/>
</dbReference>
<protein>
    <submittedName>
        <fullName evidence="1">MarR family transcriptional regulator</fullName>
    </submittedName>
</protein>
<dbReference type="InterPro" id="IPR011991">
    <property type="entry name" value="ArsR-like_HTH"/>
</dbReference>
<name>A0A4Y9FV25_9MICO</name>
<gene>
    <name evidence="1" type="ORF">E4U02_08990</name>
</gene>
<dbReference type="PANTHER" id="PTHR30595:SF6">
    <property type="entry name" value="SCHLAFEN ALBA-2 DOMAIN-CONTAINING PROTEIN"/>
    <property type="match status" value="1"/>
</dbReference>
<dbReference type="SUPFAM" id="SSF46785">
    <property type="entry name" value="Winged helix' DNA-binding domain"/>
    <property type="match status" value="2"/>
</dbReference>
<keyword evidence="2" id="KW-1185">Reference proteome</keyword>